<sequence length="54" mass="6379">MSETDLEKAARFEAEALDLHRRSRSARNLPGSILLRFRALWKEEAARLLRKRSR</sequence>
<gene>
    <name evidence="1" type="ORF">I6H83_02175</name>
</gene>
<keyword evidence="2" id="KW-1185">Reference proteome</keyword>
<evidence type="ECO:0000313" key="2">
    <source>
        <dbReference type="Proteomes" id="UP000596117"/>
    </source>
</evidence>
<name>A0A7T4GI26_BREDI</name>
<proteinExistence type="predicted"/>
<dbReference type="EMBL" id="CP066026">
    <property type="protein sequence ID" value="QQB89271.1"/>
    <property type="molecule type" value="Genomic_DNA"/>
</dbReference>
<accession>A0A7T4GI26</accession>
<protein>
    <submittedName>
        <fullName evidence="1">Uncharacterized protein</fullName>
    </submittedName>
</protein>
<reference evidence="1 2" key="1">
    <citation type="submission" date="2020-12" db="EMBL/GenBank/DDBJ databases">
        <title>FDA dAtabase for Regulatory Grade micrObial Sequences (FDA-ARGOS): Supporting development and validation of Infectious Disease Dx tests.</title>
        <authorList>
            <person name="Kerrigan L."/>
            <person name="Long C."/>
            <person name="Tallon L."/>
            <person name="Sadzewicz L."/>
            <person name="Zhao X."/>
            <person name="Boylan J."/>
            <person name="Ott S."/>
            <person name="Bowen H."/>
            <person name="Vavikolanu K."/>
            <person name="Mehta A."/>
            <person name="Aluvathingal J."/>
            <person name="Nadendla S."/>
            <person name="Yan Y."/>
            <person name="Sichtig H."/>
        </authorList>
    </citation>
    <scope>NUCLEOTIDE SEQUENCE [LARGE SCALE GENOMIC DNA]</scope>
    <source>
        <strain evidence="1 2">FDAARGOS_1026</strain>
    </source>
</reference>
<organism evidence="1 2">
    <name type="scientific">Brevundimonas diminuta</name>
    <name type="common">Pseudomonas diminuta</name>
    <dbReference type="NCBI Taxonomy" id="293"/>
    <lineage>
        <taxon>Bacteria</taxon>
        <taxon>Pseudomonadati</taxon>
        <taxon>Pseudomonadota</taxon>
        <taxon>Alphaproteobacteria</taxon>
        <taxon>Caulobacterales</taxon>
        <taxon>Caulobacteraceae</taxon>
        <taxon>Brevundimonas</taxon>
    </lineage>
</organism>
<dbReference type="RefSeq" id="WP_164917969.1">
    <property type="nucleotide sequence ID" value="NZ_BJNC01000001.1"/>
</dbReference>
<dbReference type="Proteomes" id="UP000596117">
    <property type="component" value="Chromosome"/>
</dbReference>
<evidence type="ECO:0000313" key="1">
    <source>
        <dbReference type="EMBL" id="QQB89271.1"/>
    </source>
</evidence>